<evidence type="ECO:0000313" key="2">
    <source>
        <dbReference type="Proteomes" id="UP000321915"/>
    </source>
</evidence>
<name>A0A5B8WKR4_9CAUD</name>
<accession>A0A5B8WKR4</accession>
<gene>
    <name evidence="1" type="primary">187</name>
    <name evidence="1" type="ORF">SEA_QUI_187</name>
</gene>
<proteinExistence type="predicted"/>
<dbReference type="EMBL" id="MN183282">
    <property type="protein sequence ID" value="QED11675.1"/>
    <property type="molecule type" value="Genomic_DNA"/>
</dbReference>
<dbReference type="GeneID" id="77936547"/>
<evidence type="ECO:0000313" key="1">
    <source>
        <dbReference type="EMBL" id="QED11675.1"/>
    </source>
</evidence>
<dbReference type="Proteomes" id="UP000321915">
    <property type="component" value="Segment"/>
</dbReference>
<dbReference type="KEGG" id="vg:77936547"/>
<keyword evidence="2" id="KW-1185">Reference proteome</keyword>
<sequence>MYKVKLPLYDENGFLETAHLEIDSSFFTDPANEQEFGARIVENDDIPIDPVAEESVSEATLSEETPYGKFRVGWYEFIKLPSATTHIAYIGESSFYLPEEGVTPEDFFDAVSRAQAWHLVRSVD</sequence>
<dbReference type="RefSeq" id="YP_010660553.1">
    <property type="nucleotide sequence ID" value="NC_070877.1"/>
</dbReference>
<protein>
    <submittedName>
        <fullName evidence="1">Uncharacterized protein</fullName>
    </submittedName>
</protein>
<reference evidence="1 2" key="1">
    <citation type="submission" date="2019-07" db="EMBL/GenBank/DDBJ databases">
        <authorList>
            <person name="Abdullah A."/>
            <person name="Lima G.C."/>
            <person name="Cuneo C.K."/>
            <person name="Ennest D.C."/>
            <person name="Fritz K.J."/>
            <person name="Johnson B.T."/>
            <person name="Larson S.M."/>
            <person name="Lemunyete M.N."/>
            <person name="Murray M.B."/>
            <person name="Osmond D.E."/>
            <person name="Patras K.A."/>
            <person name="Ransibrahmanakul S."/>
            <person name="Simpson K.A."/>
            <person name="Thull B.S."/>
            <person name="Wetzel S."/>
            <person name="Bonilla J.A."/>
            <person name="Klyczek K."/>
            <person name="Garlena R.A."/>
            <person name="Russell D.A."/>
            <person name="Pope W.H."/>
            <person name="Jacobs-Sera D."/>
            <person name="Hatfull G.F."/>
        </authorList>
    </citation>
    <scope>NUCLEOTIDE SEQUENCE [LARGE SCALE GENOMIC DNA]</scope>
</reference>
<organism evidence="1 2">
    <name type="scientific">Arthrobacter phage Qui</name>
    <dbReference type="NCBI Taxonomy" id="2603260"/>
    <lineage>
        <taxon>Viruses</taxon>
        <taxon>Duplodnaviria</taxon>
        <taxon>Heunggongvirae</taxon>
        <taxon>Uroviricota</taxon>
        <taxon>Caudoviricetes</taxon>
        <taxon>Quivirus</taxon>
        <taxon>Quivirus qui</taxon>
    </lineage>
</organism>